<reference evidence="2" key="1">
    <citation type="journal article" date="2019" name="Int. J. Syst. Evol. Microbiol.">
        <title>The Global Catalogue of Microorganisms (GCM) 10K type strain sequencing project: providing services to taxonomists for standard genome sequencing and annotation.</title>
        <authorList>
            <consortium name="The Broad Institute Genomics Platform"/>
            <consortium name="The Broad Institute Genome Sequencing Center for Infectious Disease"/>
            <person name="Wu L."/>
            <person name="Ma J."/>
        </authorList>
    </citation>
    <scope>NUCLEOTIDE SEQUENCE [LARGE SCALE GENOMIC DNA]</scope>
    <source>
        <strain evidence="2">KCTC 32255</strain>
    </source>
</reference>
<dbReference type="Proteomes" id="UP001596337">
    <property type="component" value="Unassembled WGS sequence"/>
</dbReference>
<protein>
    <submittedName>
        <fullName evidence="1">Uncharacterized protein</fullName>
    </submittedName>
</protein>
<proteinExistence type="predicted"/>
<dbReference type="EMBL" id="JBHSXX010000001">
    <property type="protein sequence ID" value="MFC6867097.1"/>
    <property type="molecule type" value="Genomic_DNA"/>
</dbReference>
<organism evidence="1 2">
    <name type="scientific">Haloechinothrix salitolerans</name>
    <dbReference type="NCBI Taxonomy" id="926830"/>
    <lineage>
        <taxon>Bacteria</taxon>
        <taxon>Bacillati</taxon>
        <taxon>Actinomycetota</taxon>
        <taxon>Actinomycetes</taxon>
        <taxon>Pseudonocardiales</taxon>
        <taxon>Pseudonocardiaceae</taxon>
        <taxon>Haloechinothrix</taxon>
    </lineage>
</organism>
<gene>
    <name evidence="1" type="ORF">ACFQGD_08050</name>
</gene>
<name>A0ABW2BXD4_9PSEU</name>
<evidence type="ECO:0000313" key="2">
    <source>
        <dbReference type="Proteomes" id="UP001596337"/>
    </source>
</evidence>
<comment type="caution">
    <text evidence="1">The sequence shown here is derived from an EMBL/GenBank/DDBJ whole genome shotgun (WGS) entry which is preliminary data.</text>
</comment>
<sequence>MKRTDSKRCLIALEQRLLGNGIETRIGGHVPNVDLFIPDRRAWETVLRCPHQVFWLSVRA</sequence>
<accession>A0ABW2BXD4</accession>
<dbReference type="RefSeq" id="WP_345395126.1">
    <property type="nucleotide sequence ID" value="NZ_BAABLA010000022.1"/>
</dbReference>
<evidence type="ECO:0000313" key="1">
    <source>
        <dbReference type="EMBL" id="MFC6867097.1"/>
    </source>
</evidence>
<keyword evidence="2" id="KW-1185">Reference proteome</keyword>